<dbReference type="NCBIfam" id="NF047751">
    <property type="entry name" value="HepT_toxin"/>
    <property type="match status" value="1"/>
</dbReference>
<reference evidence="5 6" key="1">
    <citation type="submission" date="2020-05" db="EMBL/GenBank/DDBJ databases">
        <title>Complete genome of Desulfobulbus oligotrophicus.</title>
        <authorList>
            <person name="Podar M."/>
        </authorList>
    </citation>
    <scope>NUCLEOTIDE SEQUENCE [LARGE SCALE GENOMIC DNA]</scope>
    <source>
        <strain evidence="5 6">Prop6</strain>
    </source>
</reference>
<dbReference type="GO" id="GO:0016787">
    <property type="term" value="F:hydrolase activity"/>
    <property type="evidence" value="ECO:0007669"/>
    <property type="project" value="UniProtKB-KW"/>
</dbReference>
<dbReference type="AlphaFoldDB" id="A0A7T6AQU1"/>
<dbReference type="EMBL" id="CP054140">
    <property type="protein sequence ID" value="QQG65902.1"/>
    <property type="molecule type" value="Genomic_DNA"/>
</dbReference>
<dbReference type="KEGG" id="dog:HP555_08495"/>
<evidence type="ECO:0000256" key="4">
    <source>
        <dbReference type="ARBA" id="ARBA00024207"/>
    </source>
</evidence>
<evidence type="ECO:0000256" key="1">
    <source>
        <dbReference type="ARBA" id="ARBA00022649"/>
    </source>
</evidence>
<keyword evidence="1" id="KW-1277">Toxin-antitoxin system</keyword>
<dbReference type="InterPro" id="IPR052379">
    <property type="entry name" value="Type_VII_TA_RNase"/>
</dbReference>
<name>A0A7T6AQU1_9BACT</name>
<dbReference type="InterPro" id="IPR037038">
    <property type="entry name" value="HepT-like_sf"/>
</dbReference>
<dbReference type="PANTHER" id="PTHR33397">
    <property type="entry name" value="UPF0331 PROTEIN YUTE"/>
    <property type="match status" value="1"/>
</dbReference>
<dbReference type="Pfam" id="PF01934">
    <property type="entry name" value="HepT-like"/>
    <property type="match status" value="1"/>
</dbReference>
<evidence type="ECO:0000313" key="5">
    <source>
        <dbReference type="EMBL" id="QQG65902.1"/>
    </source>
</evidence>
<sequence length="140" mass="15674">MRTDLYHAETKRIAAHQGALLDEARSRLLASRQLTPLEQNGVLHGLQVLIENAIGKAKQLLKARGETVPISAYDAFAVLARTGLISQEILADWHGIIGLRNRIVHDYMNVDMDKILTLVSEGRYKLLLDFLMAPLNDETM</sequence>
<accession>A0A7T6AQU1</accession>
<dbReference type="GO" id="GO:0110001">
    <property type="term" value="C:toxin-antitoxin complex"/>
    <property type="evidence" value="ECO:0007669"/>
    <property type="project" value="InterPro"/>
</dbReference>
<dbReference type="Gene3D" id="1.20.120.580">
    <property type="entry name" value="bsu32300-like"/>
    <property type="match status" value="1"/>
</dbReference>
<dbReference type="PANTHER" id="PTHR33397:SF5">
    <property type="entry name" value="RNASE YUTE-RELATED"/>
    <property type="match status" value="1"/>
</dbReference>
<keyword evidence="3" id="KW-0378">Hydrolase</keyword>
<evidence type="ECO:0000313" key="6">
    <source>
        <dbReference type="Proteomes" id="UP000596092"/>
    </source>
</evidence>
<dbReference type="Proteomes" id="UP000596092">
    <property type="component" value="Chromosome"/>
</dbReference>
<comment type="similarity">
    <text evidence="4">Belongs to the HepT RNase toxin family.</text>
</comment>
<organism evidence="5 6">
    <name type="scientific">Desulfobulbus oligotrophicus</name>
    <dbReference type="NCBI Taxonomy" id="1909699"/>
    <lineage>
        <taxon>Bacteria</taxon>
        <taxon>Pseudomonadati</taxon>
        <taxon>Thermodesulfobacteriota</taxon>
        <taxon>Desulfobulbia</taxon>
        <taxon>Desulfobulbales</taxon>
        <taxon>Desulfobulbaceae</taxon>
        <taxon>Desulfobulbus</taxon>
    </lineage>
</organism>
<keyword evidence="2" id="KW-0540">Nuclease</keyword>
<dbReference type="RefSeq" id="WP_199261511.1">
    <property type="nucleotide sequence ID" value="NZ_CP054140.1"/>
</dbReference>
<dbReference type="GO" id="GO:0004540">
    <property type="term" value="F:RNA nuclease activity"/>
    <property type="evidence" value="ECO:0007669"/>
    <property type="project" value="InterPro"/>
</dbReference>
<keyword evidence="6" id="KW-1185">Reference proteome</keyword>
<dbReference type="InterPro" id="IPR008201">
    <property type="entry name" value="HepT-like"/>
</dbReference>
<dbReference type="SUPFAM" id="SSF81593">
    <property type="entry name" value="Nucleotidyltransferase substrate binding subunit/domain"/>
    <property type="match status" value="1"/>
</dbReference>
<gene>
    <name evidence="5" type="ORF">HP555_08495</name>
</gene>
<evidence type="ECO:0000256" key="3">
    <source>
        <dbReference type="ARBA" id="ARBA00022801"/>
    </source>
</evidence>
<protein>
    <submittedName>
        <fullName evidence="5">DUF86 domain-containing protein</fullName>
    </submittedName>
</protein>
<evidence type="ECO:0000256" key="2">
    <source>
        <dbReference type="ARBA" id="ARBA00022722"/>
    </source>
</evidence>
<proteinExistence type="inferred from homology"/>